<feature type="region of interest" description="Disordered" evidence="1">
    <location>
        <begin position="165"/>
        <end position="297"/>
    </location>
</feature>
<proteinExistence type="predicted"/>
<feature type="compositionally biased region" description="Low complexity" evidence="1">
    <location>
        <begin position="221"/>
        <end position="231"/>
    </location>
</feature>
<protein>
    <submittedName>
        <fullName evidence="2">Uncharacterized protein</fullName>
    </submittedName>
</protein>
<comment type="caution">
    <text evidence="2">The sequence shown here is derived from an EMBL/GenBank/DDBJ whole genome shotgun (WGS) entry which is preliminary data.</text>
</comment>
<dbReference type="EMBL" id="BAAAXZ010000043">
    <property type="protein sequence ID" value="GAA2917385.1"/>
    <property type="molecule type" value="Genomic_DNA"/>
</dbReference>
<keyword evidence="3" id="KW-1185">Reference proteome</keyword>
<sequence>MTVGEPERRASAVCRRVVAERWSRWGGVGVGFVGVYGHAVEPGADVADGRAGVVEAAVAQGDGGGAGVGRDAGEEGGLQGAVGLQPGFPDGGRVAVGAEETCGGGAVVRQRGRRVGEEGAVRDGERVAPQQQVHGDGEQEADRETREAVAQLARDVRREARQHVVQLERGGHGGRAGAAGAQEGDHEADGEQAERGRPVVGGEEGAGGDGEQAGGEGEEQGAGPQQGRAGQFAEEDQGQGAEDGEHRHGLPVQGVVQDVEAGAAGQDHPDGAACRLRPVGLPQQPLDGPDHGAPTGR</sequence>
<evidence type="ECO:0000313" key="3">
    <source>
        <dbReference type="Proteomes" id="UP001501102"/>
    </source>
</evidence>
<reference evidence="2 3" key="1">
    <citation type="journal article" date="2019" name="Int. J. Syst. Evol. Microbiol.">
        <title>The Global Catalogue of Microorganisms (GCM) 10K type strain sequencing project: providing services to taxonomists for standard genome sequencing and annotation.</title>
        <authorList>
            <consortium name="The Broad Institute Genomics Platform"/>
            <consortium name="The Broad Institute Genome Sequencing Center for Infectious Disease"/>
            <person name="Wu L."/>
            <person name="Ma J."/>
        </authorList>
    </citation>
    <scope>NUCLEOTIDE SEQUENCE [LARGE SCALE GENOMIC DNA]</scope>
    <source>
        <strain evidence="2 3">JCM 4087</strain>
    </source>
</reference>
<feature type="compositionally biased region" description="Basic and acidic residues" evidence="1">
    <location>
        <begin position="135"/>
        <end position="147"/>
    </location>
</feature>
<feature type="compositionally biased region" description="Basic and acidic residues" evidence="1">
    <location>
        <begin position="114"/>
        <end position="126"/>
    </location>
</feature>
<gene>
    <name evidence="2" type="ORF">GCM10020221_11930</name>
</gene>
<organism evidence="2 3">
    <name type="scientific">Streptomyces thioluteus</name>
    <dbReference type="NCBI Taxonomy" id="66431"/>
    <lineage>
        <taxon>Bacteria</taxon>
        <taxon>Bacillati</taxon>
        <taxon>Actinomycetota</taxon>
        <taxon>Actinomycetes</taxon>
        <taxon>Kitasatosporales</taxon>
        <taxon>Streptomycetaceae</taxon>
        <taxon>Streptomyces</taxon>
    </lineage>
</organism>
<evidence type="ECO:0000256" key="1">
    <source>
        <dbReference type="SAM" id="MobiDB-lite"/>
    </source>
</evidence>
<feature type="region of interest" description="Disordered" evidence="1">
    <location>
        <begin position="111"/>
        <end position="147"/>
    </location>
</feature>
<feature type="compositionally biased region" description="Basic and acidic residues" evidence="1">
    <location>
        <begin position="183"/>
        <end position="197"/>
    </location>
</feature>
<dbReference type="Proteomes" id="UP001501102">
    <property type="component" value="Unassembled WGS sequence"/>
</dbReference>
<feature type="compositionally biased region" description="Gly residues" evidence="1">
    <location>
        <begin position="202"/>
        <end position="215"/>
    </location>
</feature>
<dbReference type="RefSeq" id="WP_344961272.1">
    <property type="nucleotide sequence ID" value="NZ_BAAAXZ010000043.1"/>
</dbReference>
<name>A0ABN3WJX3_STRTU</name>
<evidence type="ECO:0000313" key="2">
    <source>
        <dbReference type="EMBL" id="GAA2917385.1"/>
    </source>
</evidence>
<accession>A0ABN3WJX3</accession>